<dbReference type="AlphaFoldDB" id="G7YCU0"/>
<organism evidence="6 7">
    <name type="scientific">Clonorchis sinensis</name>
    <name type="common">Chinese liver fluke</name>
    <dbReference type="NCBI Taxonomy" id="79923"/>
    <lineage>
        <taxon>Eukaryota</taxon>
        <taxon>Metazoa</taxon>
        <taxon>Spiralia</taxon>
        <taxon>Lophotrochozoa</taxon>
        <taxon>Platyhelminthes</taxon>
        <taxon>Trematoda</taxon>
        <taxon>Digenea</taxon>
        <taxon>Opisthorchiida</taxon>
        <taxon>Opisthorchiata</taxon>
        <taxon>Opisthorchiidae</taxon>
        <taxon>Clonorchis</taxon>
    </lineage>
</organism>
<keyword evidence="3 5" id="KW-1133">Transmembrane helix</keyword>
<name>G7YCU0_CLOSI</name>
<evidence type="ECO:0000256" key="2">
    <source>
        <dbReference type="ARBA" id="ARBA00022692"/>
    </source>
</evidence>
<accession>G7YCU0</accession>
<proteinExistence type="predicted"/>
<evidence type="ECO:0000313" key="6">
    <source>
        <dbReference type="EMBL" id="GAA50774.1"/>
    </source>
</evidence>
<keyword evidence="7" id="KW-1185">Reference proteome</keyword>
<feature type="transmembrane region" description="Helical" evidence="5">
    <location>
        <begin position="12"/>
        <end position="34"/>
    </location>
</feature>
<protein>
    <submittedName>
        <fullName evidence="6">Solute carrier family 13 member 3</fullName>
    </submittedName>
</protein>
<dbReference type="GO" id="GO:0005886">
    <property type="term" value="C:plasma membrane"/>
    <property type="evidence" value="ECO:0007669"/>
    <property type="project" value="TreeGrafter"/>
</dbReference>
<dbReference type="PANTHER" id="PTHR10283">
    <property type="entry name" value="SOLUTE CARRIER FAMILY 13 MEMBER"/>
    <property type="match status" value="1"/>
</dbReference>
<dbReference type="PANTHER" id="PTHR10283:SF82">
    <property type="entry name" value="SOLUTE CARRIER FAMILY 13 MEMBER 2"/>
    <property type="match status" value="1"/>
</dbReference>
<keyword evidence="2 5" id="KW-0812">Transmembrane</keyword>
<dbReference type="EMBL" id="DF143078">
    <property type="protein sequence ID" value="GAA50774.1"/>
    <property type="molecule type" value="Genomic_DNA"/>
</dbReference>
<evidence type="ECO:0000256" key="5">
    <source>
        <dbReference type="SAM" id="Phobius"/>
    </source>
</evidence>
<evidence type="ECO:0000256" key="1">
    <source>
        <dbReference type="ARBA" id="ARBA00004141"/>
    </source>
</evidence>
<evidence type="ECO:0000256" key="4">
    <source>
        <dbReference type="ARBA" id="ARBA00023136"/>
    </source>
</evidence>
<sequence>MLQMTDTTRKIWAGVMAYRTLVFIVIYPVILVAVPLLNPGEPGRAAYILLLMAGYWLTEVIPIYVTALFPVFLAPVLGLIPSSKICPAYMKVSHLDPFTNVVWITTLAHTG</sequence>
<feature type="transmembrane region" description="Helical" evidence="5">
    <location>
        <begin position="54"/>
        <end position="80"/>
    </location>
</feature>
<reference key="2">
    <citation type="submission" date="2011-10" db="EMBL/GenBank/DDBJ databases">
        <title>The genome and transcriptome sequence of Clonorchis sinensis provide insights into the carcinogenic liver fluke.</title>
        <authorList>
            <person name="Wang X."/>
            <person name="Huang Y."/>
            <person name="Chen W."/>
            <person name="Liu H."/>
            <person name="Guo L."/>
            <person name="Chen Y."/>
            <person name="Luo F."/>
            <person name="Zhou W."/>
            <person name="Sun J."/>
            <person name="Mao Q."/>
            <person name="Liang P."/>
            <person name="Zhou C."/>
            <person name="Tian Y."/>
            <person name="Men J."/>
            <person name="Lv X."/>
            <person name="Huang L."/>
            <person name="Zhou J."/>
            <person name="Hu Y."/>
            <person name="Li R."/>
            <person name="Zhang F."/>
            <person name="Lei H."/>
            <person name="Li X."/>
            <person name="Hu X."/>
            <person name="Liang C."/>
            <person name="Xu J."/>
            <person name="Wu Z."/>
            <person name="Yu X."/>
        </authorList>
    </citation>
    <scope>NUCLEOTIDE SEQUENCE</scope>
    <source>
        <strain>Henan</strain>
    </source>
</reference>
<keyword evidence="4 5" id="KW-0472">Membrane</keyword>
<evidence type="ECO:0000256" key="3">
    <source>
        <dbReference type="ARBA" id="ARBA00022989"/>
    </source>
</evidence>
<comment type="subcellular location">
    <subcellularLocation>
        <location evidence="1">Membrane</location>
        <topology evidence="1">Multi-pass membrane protein</topology>
    </subcellularLocation>
</comment>
<dbReference type="Proteomes" id="UP000008909">
    <property type="component" value="Unassembled WGS sequence"/>
</dbReference>
<reference evidence="6" key="1">
    <citation type="journal article" date="2011" name="Genome Biol.">
        <title>The draft genome of the carcinogenic human liver fluke Clonorchis sinensis.</title>
        <authorList>
            <person name="Wang X."/>
            <person name="Chen W."/>
            <person name="Huang Y."/>
            <person name="Sun J."/>
            <person name="Men J."/>
            <person name="Liu H."/>
            <person name="Luo F."/>
            <person name="Guo L."/>
            <person name="Lv X."/>
            <person name="Deng C."/>
            <person name="Zhou C."/>
            <person name="Fan Y."/>
            <person name="Li X."/>
            <person name="Huang L."/>
            <person name="Hu Y."/>
            <person name="Liang C."/>
            <person name="Hu X."/>
            <person name="Xu J."/>
            <person name="Yu X."/>
        </authorList>
    </citation>
    <scope>NUCLEOTIDE SEQUENCE [LARGE SCALE GENOMIC DNA]</scope>
    <source>
        <strain evidence="6">Henan</strain>
    </source>
</reference>
<dbReference type="GO" id="GO:0022857">
    <property type="term" value="F:transmembrane transporter activity"/>
    <property type="evidence" value="ECO:0007669"/>
    <property type="project" value="TreeGrafter"/>
</dbReference>
<evidence type="ECO:0000313" key="7">
    <source>
        <dbReference type="Proteomes" id="UP000008909"/>
    </source>
</evidence>
<gene>
    <name evidence="6" type="ORF">CLF_105028</name>
</gene>